<dbReference type="Proteomes" id="UP000240500">
    <property type="component" value="Chromosome 14"/>
</dbReference>
<evidence type="ECO:0000313" key="11">
    <source>
        <dbReference type="Proteomes" id="UP000240500"/>
    </source>
</evidence>
<comment type="similarity">
    <text evidence="6">Belongs to the DEAD box helicase family.</text>
</comment>
<dbReference type="InterPro" id="IPR011545">
    <property type="entry name" value="DEAD/DEAH_box_helicase_dom"/>
</dbReference>
<dbReference type="EMBL" id="LT969577">
    <property type="protein sequence ID" value="SOV82758.1"/>
    <property type="molecule type" value="Genomic_DNA"/>
</dbReference>
<keyword evidence="2 6" id="KW-0378">Hydrolase</keyword>
<reference evidence="10 11" key="1">
    <citation type="submission" date="2016-09" db="EMBL/GenBank/DDBJ databases">
        <authorList>
            <consortium name="Pathogen Informatics"/>
        </authorList>
    </citation>
    <scope>NUCLEOTIDE SEQUENCE [LARGE SCALE GENOMIC DNA]</scope>
</reference>
<dbReference type="InterPro" id="IPR014001">
    <property type="entry name" value="Helicase_ATP-bd"/>
</dbReference>
<gene>
    <name evidence="10" type="ORF">PRG01_1418800</name>
</gene>
<evidence type="ECO:0000259" key="9">
    <source>
        <dbReference type="PROSITE" id="PS51194"/>
    </source>
</evidence>
<dbReference type="VEuPathDB" id="PlasmoDB:PRG01_1418800"/>
<feature type="region of interest" description="Disordered" evidence="7">
    <location>
        <begin position="945"/>
        <end position="964"/>
    </location>
</feature>
<keyword evidence="1 6" id="KW-0547">Nucleotide-binding</keyword>
<dbReference type="InterPro" id="IPR001650">
    <property type="entry name" value="Helicase_C-like"/>
</dbReference>
<feature type="domain" description="Helicase C-terminal" evidence="9">
    <location>
        <begin position="588"/>
        <end position="748"/>
    </location>
</feature>
<feature type="compositionally biased region" description="Basic residues" evidence="7">
    <location>
        <begin position="1034"/>
        <end position="1062"/>
    </location>
</feature>
<dbReference type="SUPFAM" id="SSF52540">
    <property type="entry name" value="P-loop containing nucleoside triphosphate hydrolases"/>
    <property type="match status" value="3"/>
</dbReference>
<dbReference type="Pfam" id="PF00270">
    <property type="entry name" value="DEAD"/>
    <property type="match status" value="2"/>
</dbReference>
<feature type="compositionally biased region" description="Low complexity" evidence="7">
    <location>
        <begin position="244"/>
        <end position="258"/>
    </location>
</feature>
<dbReference type="SMART" id="SM00490">
    <property type="entry name" value="HELICc"/>
    <property type="match status" value="1"/>
</dbReference>
<evidence type="ECO:0000256" key="3">
    <source>
        <dbReference type="ARBA" id="ARBA00022806"/>
    </source>
</evidence>
<dbReference type="GO" id="GO:0016787">
    <property type="term" value="F:hydrolase activity"/>
    <property type="evidence" value="ECO:0007669"/>
    <property type="project" value="UniProtKB-KW"/>
</dbReference>
<organism evidence="10 11">
    <name type="scientific">Plasmodium reichenowi</name>
    <dbReference type="NCBI Taxonomy" id="5854"/>
    <lineage>
        <taxon>Eukaryota</taxon>
        <taxon>Sar</taxon>
        <taxon>Alveolata</taxon>
        <taxon>Apicomplexa</taxon>
        <taxon>Aconoidasida</taxon>
        <taxon>Haemosporida</taxon>
        <taxon>Plasmodiidae</taxon>
        <taxon>Plasmodium</taxon>
        <taxon>Plasmodium (Laverania)</taxon>
    </lineage>
</organism>
<dbReference type="GO" id="GO:0003723">
    <property type="term" value="F:RNA binding"/>
    <property type="evidence" value="ECO:0007669"/>
    <property type="project" value="UniProtKB-UniRule"/>
</dbReference>
<dbReference type="EC" id="3.6.4.13" evidence="6"/>
<protein>
    <recommendedName>
        <fullName evidence="6">ATP-dependent RNA helicase</fullName>
        <ecNumber evidence="6">3.6.4.13</ecNumber>
    </recommendedName>
</protein>
<dbReference type="SMART" id="SM01178">
    <property type="entry name" value="DUF4217"/>
    <property type="match status" value="1"/>
</dbReference>
<dbReference type="PROSITE" id="PS51192">
    <property type="entry name" value="HELICASE_ATP_BIND_1"/>
    <property type="match status" value="1"/>
</dbReference>
<name>A0A2P9DP55_PLARE</name>
<accession>A0A2P9DP55</accession>
<feature type="compositionally biased region" description="Basic and acidic residues" evidence="7">
    <location>
        <begin position="218"/>
        <end position="239"/>
    </location>
</feature>
<evidence type="ECO:0000256" key="2">
    <source>
        <dbReference type="ARBA" id="ARBA00022801"/>
    </source>
</evidence>
<sequence>MNEEEKKKYPFDELKLDESIIFSLYIQKYFYCANIQKKTIPPLIKKENVLLHSQTGSGKTLCFVIPILQYLIHHRNKLCPNDDKFIKRNELFNKKNVNDTVSYNKDQIERIYETLGNINIEKKNAYRDINIDIDIRNFLLYTHNMLRNTNEEDMSKKVETNQNDNKFMTYKDKIISDDQVNIIKKDEINIQKNYNQEENIRKNDLQNITFSTTCNSNYKDDKQETNKEKHEQKIEEKYNEQNIQTNNQTKKLHNNNNNSKKKTQKLLNIQAIIITPTRELCIQIYNLINKFLFFLRFYISHTLNNNMDNNVLTKENFFINCLLFRGAVKISEDIKIIENEILKNNRYQIIISTPGKLSSLLNEYNNKYFNTNELKYFVLDEGDKLLEDSYIRYMENIIKNIQTYDYTTCICSATCLQEENVYNLFQVKKKNFIKCINTNNQDNSSTVINTYQMPDRIENYYIILRNIDKALFLFKFLNTMVNDNETVIVFFPTCLCVEFFFHLFKNIFNTKKTNKQNESKNKKNKNKIYKGIHNENVDNINVDNISVDNINVDNINVENINVENINVDNINVDNICVDNINVDNHIDYIFQLNSKYNNIFSDADMANFVKLICYMKKYIGEKKNNFNFLKIHRKMKDKKRVSTYNKIINTCVSNKSTKKKENRNINSQRKIIFCTDIISRGINMDIHWVINYDAANKNMTYIHRSGRTGRFDKTGKNLILLNKEEKEYIYFLKNKNVHVVNFKKTDMFQHMINYEKTLLKSEHIINNDALRIIEINHNNNKKKNNITINKNPFFNLYPQILYDKKLIGKHQNGDLQIQKGEHKKNKKNLLILNKKLVMFFLKYITFFVIENREIYLLSTKAFLSYIEFYKNHQLKFIFSFNKLNLTHLCYAFSLIKIPKFKEKSKIKNFQNIKIQPFQIPYKNEEKEKKRQEHLKEKQIDITTQEQKKENQIKMQKKKKRKTIVQRKHEQRELEQNEIDSLFYEENLYKKLKKKKITKDEYDRLLNMDDIEKMFSSTSKTSKCTNLTNNTHFFKSNRKKSKKRMKTYNIKIKKNKRKKKKRS</sequence>
<evidence type="ECO:0000256" key="7">
    <source>
        <dbReference type="SAM" id="MobiDB-lite"/>
    </source>
</evidence>
<evidence type="ECO:0000256" key="6">
    <source>
        <dbReference type="RuleBase" id="RU365068"/>
    </source>
</evidence>
<dbReference type="AlphaFoldDB" id="A0A2P9DP55"/>
<comment type="domain">
    <text evidence="6">The Q motif is unique to and characteristic of the DEAD box family of RNA helicases and controls ATP binding and hydrolysis.</text>
</comment>
<evidence type="ECO:0000256" key="1">
    <source>
        <dbReference type="ARBA" id="ARBA00022741"/>
    </source>
</evidence>
<dbReference type="GO" id="GO:0005524">
    <property type="term" value="F:ATP binding"/>
    <property type="evidence" value="ECO:0007669"/>
    <property type="project" value="UniProtKB-UniRule"/>
</dbReference>
<dbReference type="GO" id="GO:0003724">
    <property type="term" value="F:RNA helicase activity"/>
    <property type="evidence" value="ECO:0007669"/>
    <property type="project" value="UniProtKB-EC"/>
</dbReference>
<proteinExistence type="inferred from homology"/>
<dbReference type="Gene3D" id="3.40.50.300">
    <property type="entry name" value="P-loop containing nucleotide triphosphate hydrolases"/>
    <property type="match status" value="3"/>
</dbReference>
<keyword evidence="5 6" id="KW-0694">RNA-binding</keyword>
<dbReference type="InterPro" id="IPR025313">
    <property type="entry name" value="SPB4-like_CTE"/>
</dbReference>
<dbReference type="VEuPathDB" id="PlasmoDB:PRCDC_1418400"/>
<dbReference type="Pfam" id="PF13959">
    <property type="entry name" value="CTE_SPB4"/>
    <property type="match status" value="1"/>
</dbReference>
<comment type="catalytic activity">
    <reaction evidence="6">
        <text>ATP + H2O = ADP + phosphate + H(+)</text>
        <dbReference type="Rhea" id="RHEA:13065"/>
        <dbReference type="ChEBI" id="CHEBI:15377"/>
        <dbReference type="ChEBI" id="CHEBI:15378"/>
        <dbReference type="ChEBI" id="CHEBI:30616"/>
        <dbReference type="ChEBI" id="CHEBI:43474"/>
        <dbReference type="ChEBI" id="CHEBI:456216"/>
        <dbReference type="EC" id="3.6.4.13"/>
    </reaction>
</comment>
<feature type="region of interest" description="Disordered" evidence="7">
    <location>
        <begin position="1033"/>
        <end position="1062"/>
    </location>
</feature>
<dbReference type="OrthoDB" id="7396459at2759"/>
<comment type="function">
    <text evidence="6">RNA helicase.</text>
</comment>
<dbReference type="Pfam" id="PF00271">
    <property type="entry name" value="Helicase_C"/>
    <property type="match status" value="1"/>
</dbReference>
<dbReference type="InterPro" id="IPR027417">
    <property type="entry name" value="P-loop_NTPase"/>
</dbReference>
<dbReference type="PROSITE" id="PS51194">
    <property type="entry name" value="HELICASE_CTER"/>
    <property type="match status" value="1"/>
</dbReference>
<dbReference type="SMART" id="SM00487">
    <property type="entry name" value="DEXDc"/>
    <property type="match status" value="1"/>
</dbReference>
<feature type="region of interest" description="Disordered" evidence="7">
    <location>
        <begin position="216"/>
        <end position="259"/>
    </location>
</feature>
<evidence type="ECO:0000256" key="4">
    <source>
        <dbReference type="ARBA" id="ARBA00022840"/>
    </source>
</evidence>
<dbReference type="PANTHER" id="PTHR24031">
    <property type="entry name" value="RNA HELICASE"/>
    <property type="match status" value="1"/>
</dbReference>
<evidence type="ECO:0000313" key="10">
    <source>
        <dbReference type="EMBL" id="SOV82758.1"/>
    </source>
</evidence>
<keyword evidence="3 6" id="KW-0347">Helicase</keyword>
<evidence type="ECO:0000259" key="8">
    <source>
        <dbReference type="PROSITE" id="PS51192"/>
    </source>
</evidence>
<feature type="compositionally biased region" description="Basic residues" evidence="7">
    <location>
        <begin position="954"/>
        <end position="964"/>
    </location>
</feature>
<keyword evidence="4 6" id="KW-0067">ATP-binding</keyword>
<evidence type="ECO:0000256" key="5">
    <source>
        <dbReference type="ARBA" id="ARBA00022884"/>
    </source>
</evidence>
<feature type="domain" description="Helicase ATP-binding" evidence="8">
    <location>
        <begin position="40"/>
        <end position="433"/>
    </location>
</feature>